<dbReference type="AlphaFoldDB" id="A0A8S8XEW1"/>
<evidence type="ECO:0000313" key="2">
    <source>
        <dbReference type="EMBL" id="GIL40471.1"/>
    </source>
</evidence>
<dbReference type="Gene3D" id="2.40.350.10">
    <property type="entry name" value="SO1590-like"/>
    <property type="match status" value="1"/>
</dbReference>
<protein>
    <recommendedName>
        <fullName evidence="4">DUF3224 domain-containing protein</fullName>
    </recommendedName>
</protein>
<reference evidence="2" key="1">
    <citation type="submission" date="2021-02" db="EMBL/GenBank/DDBJ databases">
        <title>Genome sequence of Rhodospirillales sp. strain TMPK1 isolated from soil.</title>
        <authorList>
            <person name="Nakai R."/>
            <person name="Kusada H."/>
            <person name="Tamaki H."/>
        </authorList>
    </citation>
    <scope>NUCLEOTIDE SEQUENCE</scope>
    <source>
        <strain evidence="2">TMPK1</strain>
    </source>
</reference>
<dbReference type="Pfam" id="PF11528">
    <property type="entry name" value="DUF3224"/>
    <property type="match status" value="1"/>
</dbReference>
<keyword evidence="1" id="KW-0732">Signal</keyword>
<feature type="signal peptide" evidence="1">
    <location>
        <begin position="1"/>
        <end position="21"/>
    </location>
</feature>
<dbReference type="EMBL" id="BOPV01000001">
    <property type="protein sequence ID" value="GIL40471.1"/>
    <property type="molecule type" value="Genomic_DNA"/>
</dbReference>
<dbReference type="Proteomes" id="UP000681075">
    <property type="component" value="Unassembled WGS sequence"/>
</dbReference>
<feature type="chain" id="PRO_5035737718" description="DUF3224 domain-containing protein" evidence="1">
    <location>
        <begin position="22"/>
        <end position="155"/>
    </location>
</feature>
<dbReference type="InterPro" id="IPR023159">
    <property type="entry name" value="SO1590-like_sf"/>
</dbReference>
<dbReference type="RefSeq" id="WP_420243570.1">
    <property type="nucleotide sequence ID" value="NZ_BOPV01000001.1"/>
</dbReference>
<name>A0A8S8XEW1_9PROT</name>
<keyword evidence="3" id="KW-1185">Reference proteome</keyword>
<evidence type="ECO:0000313" key="3">
    <source>
        <dbReference type="Proteomes" id="UP000681075"/>
    </source>
</evidence>
<accession>A0A8S8XEW1</accession>
<gene>
    <name evidence="2" type="ORF">TMPK1_27080</name>
</gene>
<sequence>MQLIRILVVSALCLGAIAQQAAAKTMQQATGTFEVKVAPLTAEDTQDGITLGRYSIDKQFSGDLVASSKGEMLAVGTTVKGSAGYGAAERVTGALKGKKGSFGLVHRGLMGGGKQEMQVVIVPDSGSDELKGIEGTLTIKIADGKHHYALDYTLP</sequence>
<evidence type="ECO:0000256" key="1">
    <source>
        <dbReference type="SAM" id="SignalP"/>
    </source>
</evidence>
<proteinExistence type="predicted"/>
<evidence type="ECO:0008006" key="4">
    <source>
        <dbReference type="Google" id="ProtNLM"/>
    </source>
</evidence>
<organism evidence="2 3">
    <name type="scientific">Roseiterribacter gracilis</name>
    <dbReference type="NCBI Taxonomy" id="2812848"/>
    <lineage>
        <taxon>Bacteria</taxon>
        <taxon>Pseudomonadati</taxon>
        <taxon>Pseudomonadota</taxon>
        <taxon>Alphaproteobacteria</taxon>
        <taxon>Rhodospirillales</taxon>
        <taxon>Roseiterribacteraceae</taxon>
        <taxon>Roseiterribacter</taxon>
    </lineage>
</organism>
<dbReference type="InterPro" id="IPR021607">
    <property type="entry name" value="DUF3224"/>
</dbReference>
<comment type="caution">
    <text evidence="2">The sequence shown here is derived from an EMBL/GenBank/DDBJ whole genome shotgun (WGS) entry which is preliminary data.</text>
</comment>
<dbReference type="SUPFAM" id="SSF159238">
    <property type="entry name" value="SO1590-like"/>
    <property type="match status" value="1"/>
</dbReference>